<sequence length="63" mass="7647">MIERANELKREMKKYKEDLEVIRNFMFDQKENIPVVVLSTLREKANKLNIVIDDCEIRLKCYE</sequence>
<proteinExistence type="predicted"/>
<dbReference type="EMBL" id="AHDZ01000093">
    <property type="protein sequence ID" value="EOO08278.1"/>
    <property type="molecule type" value="Genomic_DNA"/>
</dbReference>
<evidence type="ECO:0000313" key="2">
    <source>
        <dbReference type="EMBL" id="EOO08278.1"/>
    </source>
</evidence>
<dbReference type="Proteomes" id="UP000014003">
    <property type="component" value="Unassembled WGS sequence"/>
</dbReference>
<evidence type="ECO:0000256" key="1">
    <source>
        <dbReference type="SAM" id="Coils"/>
    </source>
</evidence>
<protein>
    <submittedName>
        <fullName evidence="2">Uncharacterized protein</fullName>
    </submittedName>
</protein>
<dbReference type="RefSeq" id="WP_016095858.1">
    <property type="nucleotide sequence ID" value="NZ_KB976138.1"/>
</dbReference>
<gene>
    <name evidence="2" type="ORF">IGA_06342</name>
</gene>
<dbReference type="AlphaFoldDB" id="R8C9K1"/>
<dbReference type="HOGENOM" id="CLU_2876127_0_0_9"/>
<accession>R8C9K1</accession>
<dbReference type="PATRIC" id="fig|1053205.3.peg.6330"/>
<organism evidence="2 3">
    <name type="scientific">Bacillus cereus HuA3-9</name>
    <dbReference type="NCBI Taxonomy" id="1053205"/>
    <lineage>
        <taxon>Bacteria</taxon>
        <taxon>Bacillati</taxon>
        <taxon>Bacillota</taxon>
        <taxon>Bacilli</taxon>
        <taxon>Bacillales</taxon>
        <taxon>Bacillaceae</taxon>
        <taxon>Bacillus</taxon>
        <taxon>Bacillus cereus group</taxon>
    </lineage>
</organism>
<name>R8C9K1_BACCE</name>
<keyword evidence="1" id="KW-0175">Coiled coil</keyword>
<evidence type="ECO:0000313" key="3">
    <source>
        <dbReference type="Proteomes" id="UP000014003"/>
    </source>
</evidence>
<reference evidence="2 3" key="1">
    <citation type="submission" date="2012-12" db="EMBL/GenBank/DDBJ databases">
        <title>The Genome Sequence of Bacillus cereus HuA3-9.</title>
        <authorList>
            <consortium name="The Broad Institute Genome Sequencing Platform"/>
            <consortium name="The Broad Institute Genome Sequencing Center for Infectious Disease"/>
            <person name="Feldgarden M."/>
            <person name="Van der Auwera G.A."/>
            <person name="Mahillon J."/>
            <person name="Duprez V."/>
            <person name="Timmery S."/>
            <person name="Mattelet C."/>
            <person name="Dierick K."/>
            <person name="Sun M."/>
            <person name="Yu Z."/>
            <person name="Zhu L."/>
            <person name="Hu X."/>
            <person name="Shank E.B."/>
            <person name="Swiecicka I."/>
            <person name="Hansen B.M."/>
            <person name="Andrup L."/>
            <person name="Walker B."/>
            <person name="Young S.K."/>
            <person name="Zeng Q."/>
            <person name="Gargeya S."/>
            <person name="Fitzgerald M."/>
            <person name="Haas B."/>
            <person name="Abouelleil A."/>
            <person name="Alvarado L."/>
            <person name="Arachchi H.M."/>
            <person name="Berlin A.M."/>
            <person name="Chapman S.B."/>
            <person name="Dewar J."/>
            <person name="Goldberg J."/>
            <person name="Griggs A."/>
            <person name="Gujja S."/>
            <person name="Hansen M."/>
            <person name="Howarth C."/>
            <person name="Imamovic A."/>
            <person name="Larimer J."/>
            <person name="McCowan C."/>
            <person name="Murphy C."/>
            <person name="Neiman D."/>
            <person name="Pearson M."/>
            <person name="Priest M."/>
            <person name="Roberts A."/>
            <person name="Saif S."/>
            <person name="Shea T."/>
            <person name="Sisk P."/>
            <person name="Sykes S."/>
            <person name="Wortman J."/>
            <person name="Nusbaum C."/>
            <person name="Birren B."/>
        </authorList>
    </citation>
    <scope>NUCLEOTIDE SEQUENCE [LARGE SCALE GENOMIC DNA]</scope>
    <source>
        <strain evidence="2 3">HuA3-9</strain>
    </source>
</reference>
<comment type="caution">
    <text evidence="2">The sequence shown here is derived from an EMBL/GenBank/DDBJ whole genome shotgun (WGS) entry which is preliminary data.</text>
</comment>
<feature type="coiled-coil region" evidence="1">
    <location>
        <begin position="2"/>
        <end position="58"/>
    </location>
</feature>